<dbReference type="AlphaFoldDB" id="A0A0B6ZJI4"/>
<organism evidence="2">
    <name type="scientific">Arion vulgaris</name>
    <dbReference type="NCBI Taxonomy" id="1028688"/>
    <lineage>
        <taxon>Eukaryota</taxon>
        <taxon>Metazoa</taxon>
        <taxon>Spiralia</taxon>
        <taxon>Lophotrochozoa</taxon>
        <taxon>Mollusca</taxon>
        <taxon>Gastropoda</taxon>
        <taxon>Heterobranchia</taxon>
        <taxon>Euthyneura</taxon>
        <taxon>Panpulmonata</taxon>
        <taxon>Eupulmonata</taxon>
        <taxon>Stylommatophora</taxon>
        <taxon>Helicina</taxon>
        <taxon>Arionoidea</taxon>
        <taxon>Arionidae</taxon>
        <taxon>Arion</taxon>
    </lineage>
</organism>
<dbReference type="GO" id="GO:0006357">
    <property type="term" value="P:regulation of transcription by RNA polymerase II"/>
    <property type="evidence" value="ECO:0007669"/>
    <property type="project" value="InterPro"/>
</dbReference>
<dbReference type="Pfam" id="PF07304">
    <property type="entry name" value="SRA1"/>
    <property type="match status" value="1"/>
</dbReference>
<dbReference type="Gene3D" id="1.20.940.10">
    <property type="entry name" value="Functional domain of the splicing factor Prp18"/>
    <property type="match status" value="1"/>
</dbReference>
<feature type="non-terminal residue" evidence="2">
    <location>
        <position position="1"/>
    </location>
</feature>
<reference evidence="2" key="1">
    <citation type="submission" date="2014-12" db="EMBL/GenBank/DDBJ databases">
        <title>Insight into the proteome of Arion vulgaris.</title>
        <authorList>
            <person name="Aradska J."/>
            <person name="Bulat T."/>
            <person name="Smidak R."/>
            <person name="Sarate P."/>
            <person name="Gangsoo J."/>
            <person name="Sialana F."/>
            <person name="Bilban M."/>
            <person name="Lubec G."/>
        </authorList>
    </citation>
    <scope>NUCLEOTIDE SEQUENCE</scope>
    <source>
        <tissue evidence="2">Skin</tissue>
    </source>
</reference>
<dbReference type="InterPro" id="IPR040243">
    <property type="entry name" value="Steroid_recept_RNA_1"/>
</dbReference>
<proteinExistence type="predicted"/>
<dbReference type="EMBL" id="HACG01021818">
    <property type="protein sequence ID" value="CEK68683.1"/>
    <property type="molecule type" value="Transcribed_RNA"/>
</dbReference>
<protein>
    <recommendedName>
        <fullName evidence="1">SRA1/Sec31 domain-containing protein</fullName>
    </recommendedName>
</protein>
<sequence>KMAVPRPGGALPAGWNDPPLFTYNAQGAVSPRHNVLNKRVNFPLSNTGNVAIEALVPQDASSAGVLLSPADGPPKLPPVQILPPSSSISVHPPVPLLLPSLSPPIDHSMLPPSFLSAVHDHRDLETLPELLERLQLDTADSLRKYTKKVLYEVVDICQDSIQGRSREDVQTRLSLLDDQWRDGKLSEEAKTKLGCLASALKNNDLKQADRLHLALMVDHISEVSQWMVGVKRLINELKLSQTPLPPSSPKKLFLPSEPATSLSNNSVETGELAVRTEDLCIDTDKFSNLKPILMPEMLVPHVTTSDKQVNETEQELKLSQQYQEHAHNDAVVERDCTVDNDG</sequence>
<evidence type="ECO:0000313" key="2">
    <source>
        <dbReference type="EMBL" id="CEK68683.1"/>
    </source>
</evidence>
<dbReference type="PANTHER" id="PTHR18834:SF2">
    <property type="entry name" value="STEROID RECEPTOR RNA ACTIVATOR 1"/>
    <property type="match status" value="1"/>
</dbReference>
<name>A0A0B6ZJI4_9EUPU</name>
<evidence type="ECO:0000259" key="1">
    <source>
        <dbReference type="Pfam" id="PF07304"/>
    </source>
</evidence>
<gene>
    <name evidence="2" type="primary">ORF67250</name>
</gene>
<dbReference type="InterPro" id="IPR009917">
    <property type="entry name" value="SRA1/Sec31"/>
</dbReference>
<feature type="domain" description="SRA1/Sec31" evidence="1">
    <location>
        <begin position="146"/>
        <end position="238"/>
    </location>
</feature>
<dbReference type="PANTHER" id="PTHR18834">
    <property type="entry name" value="STEROID RECEPTOR RNA ACTIVATOR 1"/>
    <property type="match status" value="1"/>
</dbReference>
<accession>A0A0B6ZJI4</accession>
<dbReference type="GO" id="GO:0005634">
    <property type="term" value="C:nucleus"/>
    <property type="evidence" value="ECO:0007669"/>
    <property type="project" value="TreeGrafter"/>
</dbReference>
<dbReference type="GO" id="GO:0003713">
    <property type="term" value="F:transcription coactivator activity"/>
    <property type="evidence" value="ECO:0007669"/>
    <property type="project" value="InterPro"/>
</dbReference>
<dbReference type="FunFam" id="1.20.940.10:FF:000009">
    <property type="entry name" value="Protein transport protein Sec31A"/>
    <property type="match status" value="1"/>
</dbReference>